<evidence type="ECO:0000259" key="9">
    <source>
        <dbReference type="PROSITE" id="PS50110"/>
    </source>
</evidence>
<evidence type="ECO:0000256" key="6">
    <source>
        <dbReference type="ARBA" id="ARBA00022777"/>
    </source>
</evidence>
<dbReference type="Proteomes" id="UP001195483">
    <property type="component" value="Unassembled WGS sequence"/>
</dbReference>
<accession>A0AAE0RZ50</accession>
<dbReference type="InterPro" id="IPR036641">
    <property type="entry name" value="HPT_dom_sf"/>
</dbReference>
<evidence type="ECO:0000256" key="7">
    <source>
        <dbReference type="PROSITE-ProRule" id="PRU00110"/>
    </source>
</evidence>
<dbReference type="CDD" id="cd00156">
    <property type="entry name" value="REC"/>
    <property type="match status" value="1"/>
</dbReference>
<dbReference type="GO" id="GO:0006935">
    <property type="term" value="P:chemotaxis"/>
    <property type="evidence" value="ECO:0007669"/>
    <property type="project" value="InterPro"/>
</dbReference>
<dbReference type="InterPro" id="IPR008207">
    <property type="entry name" value="Sig_transdc_His_kin_Hpt_dom"/>
</dbReference>
<feature type="domain" description="CheW-like" evidence="10">
    <location>
        <begin position="751"/>
        <end position="885"/>
    </location>
</feature>
<evidence type="ECO:0000256" key="8">
    <source>
        <dbReference type="PROSITE-ProRule" id="PRU00169"/>
    </source>
</evidence>
<feature type="domain" description="Response regulatory" evidence="9">
    <location>
        <begin position="919"/>
        <end position="1037"/>
    </location>
</feature>
<evidence type="ECO:0000256" key="1">
    <source>
        <dbReference type="ARBA" id="ARBA00000085"/>
    </source>
</evidence>
<dbReference type="InterPro" id="IPR002545">
    <property type="entry name" value="CheW-lke_dom"/>
</dbReference>
<protein>
    <recommendedName>
        <fullName evidence="2">histidine kinase</fullName>
        <ecNumber evidence="2">2.7.13.3</ecNumber>
    </recommendedName>
</protein>
<keyword evidence="3 8" id="KW-0597">Phosphoprotein</keyword>
<evidence type="ECO:0000256" key="2">
    <source>
        <dbReference type="ARBA" id="ARBA00012438"/>
    </source>
</evidence>
<keyword evidence="6" id="KW-0418">Kinase</keyword>
<reference evidence="12" key="1">
    <citation type="journal article" date="2021" name="Genome Biol. Evol.">
        <title>A High-Quality Reference Genome for a Parasitic Bivalve with Doubly Uniparental Inheritance (Bivalvia: Unionida).</title>
        <authorList>
            <person name="Smith C.H."/>
        </authorList>
    </citation>
    <scope>NUCLEOTIDE SEQUENCE</scope>
    <source>
        <strain evidence="12">CHS0354</strain>
    </source>
</reference>
<dbReference type="Gene3D" id="3.30.565.10">
    <property type="entry name" value="Histidine kinase-like ATPase, C-terminal domain"/>
    <property type="match status" value="1"/>
</dbReference>
<dbReference type="PANTHER" id="PTHR43395:SF10">
    <property type="entry name" value="CHEMOTAXIS PROTEIN CHEA"/>
    <property type="match status" value="1"/>
</dbReference>
<dbReference type="CDD" id="cd00088">
    <property type="entry name" value="HPT"/>
    <property type="match status" value="1"/>
</dbReference>
<dbReference type="InterPro" id="IPR001789">
    <property type="entry name" value="Sig_transdc_resp-reg_receiver"/>
</dbReference>
<evidence type="ECO:0000256" key="4">
    <source>
        <dbReference type="ARBA" id="ARBA00022679"/>
    </source>
</evidence>
<keyword evidence="13" id="KW-1185">Reference proteome</keyword>
<sequence>MDIEDHDFLLDGTLRLCLRDSLERIRNIKPASSVALSSIQHFIDKIFLCSDPYQELEKFSNSKISSLKTVLENSKYILKDALDKSRTNKVKNDYITTTDEIKEKLLQCVLFILSDPTTLLDIMHYIAQDPTLDANNQFGGSDSKLSYQFQNLMSKLENHNHNRIAKLTQDTPDLIKSHVRFIFESLGSYLKDFASNYSTSLTYLHSFLLTKHDIIQTLNSIVSIPEINSFTKILLETASSTGHPSSEIFKRLTYTFIDVFESVLSNPISKDILIKELKISRTWLSQTLPLPIAQTFPGSNSQHSNLSTYKNGTEDNHDLDYNSELLQRLKKILSDENHTKNTLFDSKETIWYKDKQILNGTPSPSKEPQNESFGHIESLASQFTNELRDMFNLLSKVLLNFKSKKQYFFNDTLNEILGHCHKIKGGADALGYTYLSQIAQVLKAAFELLKNSNAIPNTQILQLTQFLTKKILELDWKVNNFKDDAEFSKSFVENAQEIMNVAITLTQPNNIEKDYSIPGKHETLNLTQDLNKISPYALFNPIQNKKSQDEKQAQNKNHNRCEANSTGSFFEEATFMLSLDLVNNLFKMKLTNISESFQSFHKYVEDVARSQKKQVRNAIIHGIEVPSIRKDRKKAEIGKIMLKASLKSSFLEIEISDDGEGLDFEKIKYNAIALNLISHSEAKSISENQLIELIFKKEFKNVKHTPFVNEGETGLKNVKRSIEKINGTLSLKTNRGEGTSLTLKIPLLHSTVHVALVTIKDFKYAIPIAYVEDVITLSELAFETMLTTRTVIVKGNTLDVVSLAGLVELKNYYPQRSYSCLIIIKVQNQSVALLVDKMVGKEEAVLTQNSFLVNNQKGIIGTTSILGNEPIPILDVQALFQKTTDLNLPFVEKQHIKLQDYSLSINQTSKQPEQTKSYTLIHFDESLIIRNHIKMLLSDSDYNVVSSNSITNATELVDRKKIHFDAILTDLEILNRKSEFEFLDKLTQNSDRKIPIIVLSARSMKLYGEAAKQRGASYFLEKPIERQKLIAALEHALKGRLDTRKN</sequence>
<evidence type="ECO:0000256" key="5">
    <source>
        <dbReference type="ARBA" id="ARBA00022741"/>
    </source>
</evidence>
<dbReference type="InterPro" id="IPR036061">
    <property type="entry name" value="CheW-like_dom_sf"/>
</dbReference>
<gene>
    <name evidence="12" type="ORF">CHS0354_023724</name>
</gene>
<reference evidence="12" key="2">
    <citation type="journal article" date="2021" name="Genome Biol. Evol.">
        <title>Developing a high-quality reference genome for a parasitic bivalve with doubly uniparental inheritance (Bivalvia: Unionida).</title>
        <authorList>
            <person name="Smith C.H."/>
        </authorList>
    </citation>
    <scope>NUCLEOTIDE SEQUENCE</scope>
    <source>
        <strain evidence="12">CHS0354</strain>
        <tissue evidence="12">Mantle</tissue>
    </source>
</reference>
<dbReference type="SUPFAM" id="SSF50341">
    <property type="entry name" value="CheW-like"/>
    <property type="match status" value="1"/>
</dbReference>
<dbReference type="AlphaFoldDB" id="A0AAE0RZ50"/>
<dbReference type="SUPFAM" id="SSF47226">
    <property type="entry name" value="Histidine-containing phosphotransfer domain, HPT domain"/>
    <property type="match status" value="1"/>
</dbReference>
<name>A0AAE0RZ50_9BIVA</name>
<comment type="caution">
    <text evidence="12">The sequence shown here is derived from an EMBL/GenBank/DDBJ whole genome shotgun (WGS) entry which is preliminary data.</text>
</comment>
<dbReference type="Gene3D" id="1.20.120.160">
    <property type="entry name" value="HPT domain"/>
    <property type="match status" value="1"/>
</dbReference>
<feature type="modified residue" description="Phosphohistidine" evidence="7">
    <location>
        <position position="421"/>
    </location>
</feature>
<dbReference type="PROSITE" id="PS50110">
    <property type="entry name" value="RESPONSE_REGULATORY"/>
    <property type="match status" value="1"/>
</dbReference>
<dbReference type="PROSITE" id="PS50894">
    <property type="entry name" value="HPT"/>
    <property type="match status" value="1"/>
</dbReference>
<evidence type="ECO:0000259" key="10">
    <source>
        <dbReference type="PROSITE" id="PS50851"/>
    </source>
</evidence>
<keyword evidence="4" id="KW-0808">Transferase</keyword>
<dbReference type="Gene3D" id="3.40.50.2300">
    <property type="match status" value="1"/>
</dbReference>
<feature type="modified residue" description="4-aspartylphosphate" evidence="8">
    <location>
        <position position="970"/>
    </location>
</feature>
<dbReference type="GO" id="GO:0000160">
    <property type="term" value="P:phosphorelay signal transduction system"/>
    <property type="evidence" value="ECO:0007669"/>
    <property type="project" value="InterPro"/>
</dbReference>
<dbReference type="SMART" id="SM00448">
    <property type="entry name" value="REC"/>
    <property type="match status" value="1"/>
</dbReference>
<organism evidence="12 13">
    <name type="scientific">Potamilus streckersoni</name>
    <dbReference type="NCBI Taxonomy" id="2493646"/>
    <lineage>
        <taxon>Eukaryota</taxon>
        <taxon>Metazoa</taxon>
        <taxon>Spiralia</taxon>
        <taxon>Lophotrochozoa</taxon>
        <taxon>Mollusca</taxon>
        <taxon>Bivalvia</taxon>
        <taxon>Autobranchia</taxon>
        <taxon>Heteroconchia</taxon>
        <taxon>Palaeoheterodonta</taxon>
        <taxon>Unionida</taxon>
        <taxon>Unionoidea</taxon>
        <taxon>Unionidae</taxon>
        <taxon>Ambleminae</taxon>
        <taxon>Lampsilini</taxon>
        <taxon>Potamilus</taxon>
    </lineage>
</organism>
<dbReference type="EC" id="2.7.13.3" evidence="2"/>
<dbReference type="InterPro" id="IPR011006">
    <property type="entry name" value="CheY-like_superfamily"/>
</dbReference>
<dbReference type="InterPro" id="IPR036890">
    <property type="entry name" value="HATPase_C_sf"/>
</dbReference>
<dbReference type="InterPro" id="IPR003594">
    <property type="entry name" value="HATPase_dom"/>
</dbReference>
<evidence type="ECO:0000313" key="12">
    <source>
        <dbReference type="EMBL" id="KAK3582188.1"/>
    </source>
</evidence>
<evidence type="ECO:0000256" key="3">
    <source>
        <dbReference type="ARBA" id="ARBA00022553"/>
    </source>
</evidence>
<dbReference type="Pfam" id="PF00072">
    <property type="entry name" value="Response_reg"/>
    <property type="match status" value="1"/>
</dbReference>
<keyword evidence="5" id="KW-0547">Nucleotide-binding</keyword>
<dbReference type="InterPro" id="IPR051315">
    <property type="entry name" value="Bact_Chemotaxis_CheA"/>
</dbReference>
<dbReference type="PANTHER" id="PTHR43395">
    <property type="entry name" value="SENSOR HISTIDINE KINASE CHEA"/>
    <property type="match status" value="1"/>
</dbReference>
<dbReference type="Gene3D" id="2.30.30.40">
    <property type="entry name" value="SH3 Domains"/>
    <property type="match status" value="1"/>
</dbReference>
<dbReference type="GO" id="GO:0004673">
    <property type="term" value="F:protein histidine kinase activity"/>
    <property type="evidence" value="ECO:0007669"/>
    <property type="project" value="UniProtKB-EC"/>
</dbReference>
<evidence type="ECO:0000259" key="11">
    <source>
        <dbReference type="PROSITE" id="PS50894"/>
    </source>
</evidence>
<feature type="domain" description="HPt" evidence="11">
    <location>
        <begin position="372"/>
        <end position="481"/>
    </location>
</feature>
<evidence type="ECO:0000313" key="13">
    <source>
        <dbReference type="Proteomes" id="UP001195483"/>
    </source>
</evidence>
<proteinExistence type="predicted"/>
<dbReference type="SMART" id="SM00260">
    <property type="entry name" value="CheW"/>
    <property type="match status" value="1"/>
</dbReference>
<dbReference type="PROSITE" id="PS50851">
    <property type="entry name" value="CHEW"/>
    <property type="match status" value="1"/>
</dbReference>
<comment type="catalytic activity">
    <reaction evidence="1">
        <text>ATP + protein L-histidine = ADP + protein N-phospho-L-histidine.</text>
        <dbReference type="EC" id="2.7.13.3"/>
    </reaction>
</comment>
<reference evidence="12" key="3">
    <citation type="submission" date="2023-05" db="EMBL/GenBank/DDBJ databases">
        <authorList>
            <person name="Smith C.H."/>
        </authorList>
    </citation>
    <scope>NUCLEOTIDE SEQUENCE</scope>
    <source>
        <strain evidence="12">CHS0354</strain>
        <tissue evidence="12">Mantle</tissue>
    </source>
</reference>
<dbReference type="Pfam" id="PF01584">
    <property type="entry name" value="CheW"/>
    <property type="match status" value="1"/>
</dbReference>
<dbReference type="Pfam" id="PF02518">
    <property type="entry name" value="HATPase_c"/>
    <property type="match status" value="1"/>
</dbReference>
<dbReference type="SUPFAM" id="SSF55874">
    <property type="entry name" value="ATPase domain of HSP90 chaperone/DNA topoisomerase II/histidine kinase"/>
    <property type="match status" value="1"/>
</dbReference>
<dbReference type="SUPFAM" id="SSF52172">
    <property type="entry name" value="CheY-like"/>
    <property type="match status" value="1"/>
</dbReference>
<dbReference type="EMBL" id="JAEAOA010001427">
    <property type="protein sequence ID" value="KAK3582188.1"/>
    <property type="molecule type" value="Genomic_DNA"/>
</dbReference>